<keyword evidence="2" id="KW-1185">Reference proteome</keyword>
<accession>A0AB37UH93</accession>
<dbReference type="InterPro" id="IPR011009">
    <property type="entry name" value="Kinase-like_dom_sf"/>
</dbReference>
<evidence type="ECO:0008006" key="3">
    <source>
        <dbReference type="Google" id="ProtNLM"/>
    </source>
</evidence>
<name>A0AB37UH93_9CYAN</name>
<reference evidence="1 2" key="1">
    <citation type="journal article" date="2019" name="Genome Biol. Evol.">
        <title>Day and night: Metabolic profiles and evolutionary relationships of six axenic non-marine cyanobacteria.</title>
        <authorList>
            <person name="Will S.E."/>
            <person name="Henke P."/>
            <person name="Boedeker C."/>
            <person name="Huang S."/>
            <person name="Brinkmann H."/>
            <person name="Rohde M."/>
            <person name="Jarek M."/>
            <person name="Friedl T."/>
            <person name="Seufert S."/>
            <person name="Schumacher M."/>
            <person name="Overmann J."/>
            <person name="Neumann-Schaal M."/>
            <person name="Petersen J."/>
        </authorList>
    </citation>
    <scope>NUCLEOTIDE SEQUENCE [LARGE SCALE GENOMIC DNA]</scope>
    <source>
        <strain evidence="1 2">SAG 39.79</strain>
    </source>
</reference>
<dbReference type="Pfam" id="PF01633">
    <property type="entry name" value="Choline_kinase"/>
    <property type="match status" value="1"/>
</dbReference>
<evidence type="ECO:0000313" key="2">
    <source>
        <dbReference type="Proteomes" id="UP000282574"/>
    </source>
</evidence>
<dbReference type="InterPro" id="IPR051678">
    <property type="entry name" value="AGP_Transferase"/>
</dbReference>
<comment type="caution">
    <text evidence="1">The sequence shown here is derived from an EMBL/GenBank/DDBJ whole genome shotgun (WGS) entry which is preliminary data.</text>
</comment>
<organism evidence="1 2">
    <name type="scientific">Chroococcidiopsis cubana SAG 39.79</name>
    <dbReference type="NCBI Taxonomy" id="388085"/>
    <lineage>
        <taxon>Bacteria</taxon>
        <taxon>Bacillati</taxon>
        <taxon>Cyanobacteriota</taxon>
        <taxon>Cyanophyceae</taxon>
        <taxon>Chroococcidiopsidales</taxon>
        <taxon>Chroococcidiopsidaceae</taxon>
        <taxon>Chroococcidiopsis</taxon>
    </lineage>
</organism>
<dbReference type="EMBL" id="RSCK01000039">
    <property type="protein sequence ID" value="RUT10624.1"/>
    <property type="molecule type" value="Genomic_DNA"/>
</dbReference>
<dbReference type="AlphaFoldDB" id="A0AB37UH93"/>
<sequence>MTFLLSSQNVFDYLIKQGLCTQEDRSSSKIERKTAKNFNLLLTLPRGRQLLVKQELHDREGKTAREFLREWRVQEFLQRFPEHSYLRTWLPGILHFDERHSIIVFNYLTDYRDLIDFYTKENIFPTTIATSIGTLLATIHRVTLDRQDYQEFFSQKSEDESINQAPHLIRVLDRIGPEVFGLVPADGLRFFALYQRYDSLGQAIKELSAALEPCCLIHNDLKLNNILLSNSWEQAISTCSPLNSLEVRAVREDGIIRLIDWERSTWGDPAFDLGMLISSYLLIWLSSLVTSKAIAIEESLRLAMTPLEELQHSIAALTSAYLSHFPEILERRPDFLQRVVQFAGMCLINAIQARLQHQKFFGNPGICILQVAKSLLCRPEQSMLTVFGLPASEFLRFSYSSV</sequence>
<gene>
    <name evidence="1" type="ORF">DSM107010_40770</name>
</gene>
<proteinExistence type="predicted"/>
<dbReference type="RefSeq" id="WP_106167084.1">
    <property type="nucleotide sequence ID" value="NZ_JAVKZF010000001.1"/>
</dbReference>
<dbReference type="SUPFAM" id="SSF56112">
    <property type="entry name" value="Protein kinase-like (PK-like)"/>
    <property type="match status" value="1"/>
</dbReference>
<dbReference type="Gene3D" id="3.90.1200.10">
    <property type="match status" value="1"/>
</dbReference>
<dbReference type="PANTHER" id="PTHR21310">
    <property type="entry name" value="AMINOGLYCOSIDE PHOSPHOTRANSFERASE-RELATED-RELATED"/>
    <property type="match status" value="1"/>
</dbReference>
<evidence type="ECO:0000313" key="1">
    <source>
        <dbReference type="EMBL" id="RUT10624.1"/>
    </source>
</evidence>
<dbReference type="Proteomes" id="UP000282574">
    <property type="component" value="Unassembled WGS sequence"/>
</dbReference>
<protein>
    <recommendedName>
        <fullName evidence="3">Aminoglycoside phosphotransferase domain-containing protein</fullName>
    </recommendedName>
</protein>